<dbReference type="OrthoDB" id="272985at2759"/>
<gene>
    <name evidence="12" type="ORF">Ctob_007674</name>
</gene>
<dbReference type="Gene3D" id="3.40.50.300">
    <property type="entry name" value="P-loop containing nucleotide triphosphate hydrolases"/>
    <property type="match status" value="1"/>
</dbReference>
<comment type="catalytic activity">
    <reaction evidence="9">
        <text>ATP + H2O = ADP + phosphate + H(+)</text>
        <dbReference type="Rhea" id="RHEA:13065"/>
        <dbReference type="ChEBI" id="CHEBI:15377"/>
        <dbReference type="ChEBI" id="CHEBI:15378"/>
        <dbReference type="ChEBI" id="CHEBI:30616"/>
        <dbReference type="ChEBI" id="CHEBI:43474"/>
        <dbReference type="ChEBI" id="CHEBI:456216"/>
        <dbReference type="EC" id="5.6.2.3"/>
    </reaction>
</comment>
<keyword evidence="7 9" id="KW-0234">DNA repair</keyword>
<dbReference type="Pfam" id="PF21530">
    <property type="entry name" value="Pif1_2B_dom"/>
    <property type="match status" value="1"/>
</dbReference>
<dbReference type="InterPro" id="IPR002121">
    <property type="entry name" value="HRDC_dom"/>
</dbReference>
<comment type="cofactor">
    <cofactor evidence="9">
        <name>Mg(2+)</name>
        <dbReference type="ChEBI" id="CHEBI:18420"/>
    </cofactor>
</comment>
<keyword evidence="3 9" id="KW-0378">Hydrolase</keyword>
<dbReference type="InterPro" id="IPR003593">
    <property type="entry name" value="AAA+_ATPase"/>
</dbReference>
<dbReference type="InterPro" id="IPR044876">
    <property type="entry name" value="HRDC_dom_sf"/>
</dbReference>
<dbReference type="Proteomes" id="UP000037460">
    <property type="component" value="Unassembled WGS sequence"/>
</dbReference>
<dbReference type="GO" id="GO:0006310">
    <property type="term" value="P:DNA recombination"/>
    <property type="evidence" value="ECO:0007669"/>
    <property type="project" value="UniProtKB-KW"/>
</dbReference>
<evidence type="ECO:0000313" key="12">
    <source>
        <dbReference type="EMBL" id="KOO32173.1"/>
    </source>
</evidence>
<dbReference type="InterPro" id="IPR010997">
    <property type="entry name" value="HRDC-like_sf"/>
</dbReference>
<dbReference type="InterPro" id="IPR049163">
    <property type="entry name" value="Pif1-like_2B_dom"/>
</dbReference>
<keyword evidence="13" id="KW-1185">Reference proteome</keyword>
<evidence type="ECO:0000256" key="3">
    <source>
        <dbReference type="ARBA" id="ARBA00022801"/>
    </source>
</evidence>
<dbReference type="InterPro" id="IPR027417">
    <property type="entry name" value="P-loop_NTPase"/>
</dbReference>
<dbReference type="GO" id="GO:0006281">
    <property type="term" value="P:DNA repair"/>
    <property type="evidence" value="ECO:0007669"/>
    <property type="project" value="UniProtKB-KW"/>
</dbReference>
<evidence type="ECO:0000256" key="1">
    <source>
        <dbReference type="ARBA" id="ARBA00022741"/>
    </source>
</evidence>
<dbReference type="SMART" id="SM00382">
    <property type="entry name" value="AAA"/>
    <property type="match status" value="1"/>
</dbReference>
<dbReference type="GO" id="GO:0016887">
    <property type="term" value="F:ATP hydrolysis activity"/>
    <property type="evidence" value="ECO:0007669"/>
    <property type="project" value="RHEA"/>
</dbReference>
<dbReference type="EMBL" id="JWZX01001835">
    <property type="protein sequence ID" value="KOO32173.1"/>
    <property type="molecule type" value="Genomic_DNA"/>
</dbReference>
<keyword evidence="4 9" id="KW-0347">Helicase</keyword>
<evidence type="ECO:0000256" key="9">
    <source>
        <dbReference type="RuleBase" id="RU363044"/>
    </source>
</evidence>
<keyword evidence="6" id="KW-0238">DNA-binding</keyword>
<comment type="similarity">
    <text evidence="9">Belongs to the helicase family.</text>
</comment>
<dbReference type="SUPFAM" id="SSF52540">
    <property type="entry name" value="P-loop containing nucleoside triphosphate hydrolases"/>
    <property type="match status" value="2"/>
</dbReference>
<sequence>MIANKRPTSRLQLLEINGIGKAKADSYGDSILRCVAEHARPKSESVAGSVDAPTAADDAAAAKAEGSSPLLASDEPSAAPQMSNEQQRAAEAVRQGDSIFLTGGAGTGKSYTLKSIIDLLRMMYGREAVFVTASTGIAACALGGTTVHSFAGIGLGRDSAKELADKVASKQAVCKRWLSCRALVIDEISMLDGTLFEKLDFVARTVRGARCMPTTHDPSDEPFGGIQLVLCGDFFQLPPVGMERDPTVRFLFETDAWREAQLLPIVLTKTFRQKEAGFIALLDEMRRARLSPFSIAQLQHHPRLSLRLGAQVMLLKNLDQQAKLVNGSRGVVTGFEAPAVDERLKRVTMHPKDMPPLVPRVAFQVDPLAGAAGWLTRVVYPEEWTVEEGGRTVASRTQVPLKLAWSISIHKSQGMTIPSLEVELSSCFEAGQAYVALSRAVSLQQTRIVSFAPGLDLEFATVKKLHRDSGDTLTLTLRFEDGFVLNDVPIEAVQQSASTTSTLAAAVAAANHAALVLLASVEDVDIGYDAAVGPMLPTAIEEANSTTTFATALAGKYKEAGNRLFKEGRLAWALRTYVVAVELMQRLGWVSNPSKMFYDLEALRVCIPCFSNAALCALKLHRHELAAQLCESGLRCSPEGEDLIKLLLRSAQSWLERLEHADPERAVALLERAASLPAGGSRPVLELLQRAKQAVKQRQRAADRALFAGKGFGGARLAAGSVAKADARQECDDLLRKGAAALLGTVPAREFVDMAIFEVLEKEPPVKDASAAREACDAALQCARDGGARAEEARALFWLGLVAAELGEWEAASAHFASYFRLEADLRTRDLRTRNGDELVEPPLGTAYARYFAGMALYNQRAVRPAIEQLEAYVAAAATQQDVQLVTRDALGIEVVSNLDKEMRRLRNWVVGSRTQYQARRMLAFLKQRVALDQNALGSEECKTALLEAEEHLHACQSHASDETQRREANEELEMVRTALKEVAKVEAAAGH</sequence>
<accession>A0A0M0K1A7</accession>
<keyword evidence="8" id="KW-0413">Isomerase</keyword>
<keyword evidence="2 9" id="KW-0227">DNA damage</keyword>
<dbReference type="InterPro" id="IPR011990">
    <property type="entry name" value="TPR-like_helical_dom_sf"/>
</dbReference>
<dbReference type="InterPro" id="IPR051055">
    <property type="entry name" value="PIF1_helicase"/>
</dbReference>
<dbReference type="InterPro" id="IPR010285">
    <property type="entry name" value="DNA_helicase_pif1-like_DEAD"/>
</dbReference>
<feature type="domain" description="HRDC" evidence="11">
    <location>
        <begin position="1"/>
        <end position="45"/>
    </location>
</feature>
<dbReference type="GO" id="GO:0003676">
    <property type="term" value="F:nucleic acid binding"/>
    <property type="evidence" value="ECO:0007669"/>
    <property type="project" value="InterPro"/>
</dbReference>
<evidence type="ECO:0000256" key="4">
    <source>
        <dbReference type="ARBA" id="ARBA00022806"/>
    </source>
</evidence>
<evidence type="ECO:0000313" key="13">
    <source>
        <dbReference type="Proteomes" id="UP000037460"/>
    </source>
</evidence>
<dbReference type="GO" id="GO:0043139">
    <property type="term" value="F:5'-3' DNA helicase activity"/>
    <property type="evidence" value="ECO:0007669"/>
    <property type="project" value="UniProtKB-EC"/>
</dbReference>
<dbReference type="CDD" id="cd18809">
    <property type="entry name" value="SF1_C_RecD"/>
    <property type="match status" value="1"/>
</dbReference>
<feature type="compositionally biased region" description="Low complexity" evidence="10">
    <location>
        <begin position="51"/>
        <end position="64"/>
    </location>
</feature>
<organism evidence="12 13">
    <name type="scientific">Chrysochromulina tobinii</name>
    <dbReference type="NCBI Taxonomy" id="1460289"/>
    <lineage>
        <taxon>Eukaryota</taxon>
        <taxon>Haptista</taxon>
        <taxon>Haptophyta</taxon>
        <taxon>Prymnesiophyceae</taxon>
        <taxon>Prymnesiales</taxon>
        <taxon>Chrysochromulinaceae</taxon>
        <taxon>Chrysochromulina</taxon>
    </lineage>
</organism>
<evidence type="ECO:0000259" key="11">
    <source>
        <dbReference type="PROSITE" id="PS50967"/>
    </source>
</evidence>
<dbReference type="Pfam" id="PF05970">
    <property type="entry name" value="PIF1"/>
    <property type="match status" value="1"/>
</dbReference>
<keyword evidence="9" id="KW-0233">DNA recombination</keyword>
<dbReference type="Gene3D" id="1.25.40.10">
    <property type="entry name" value="Tetratricopeptide repeat domain"/>
    <property type="match status" value="2"/>
</dbReference>
<protein>
    <recommendedName>
        <fullName evidence="9">ATP-dependent DNA helicase</fullName>
        <ecNumber evidence="9">5.6.2.3</ecNumber>
    </recommendedName>
</protein>
<dbReference type="CDD" id="cd18037">
    <property type="entry name" value="DEXSc_Pif1_like"/>
    <property type="match status" value="1"/>
</dbReference>
<dbReference type="AlphaFoldDB" id="A0A0M0K1A7"/>
<dbReference type="PANTHER" id="PTHR47642:SF5">
    <property type="entry name" value="ATP-DEPENDENT DNA HELICASE"/>
    <property type="match status" value="1"/>
</dbReference>
<evidence type="ECO:0000256" key="5">
    <source>
        <dbReference type="ARBA" id="ARBA00022840"/>
    </source>
</evidence>
<dbReference type="Pfam" id="PF00570">
    <property type="entry name" value="HRDC"/>
    <property type="match status" value="1"/>
</dbReference>
<keyword evidence="1 9" id="KW-0547">Nucleotide-binding</keyword>
<evidence type="ECO:0000256" key="2">
    <source>
        <dbReference type="ARBA" id="ARBA00022763"/>
    </source>
</evidence>
<evidence type="ECO:0000256" key="8">
    <source>
        <dbReference type="ARBA" id="ARBA00023235"/>
    </source>
</evidence>
<dbReference type="Gene3D" id="1.10.150.80">
    <property type="entry name" value="HRDC domain"/>
    <property type="match status" value="1"/>
</dbReference>
<dbReference type="PROSITE" id="PS50967">
    <property type="entry name" value="HRDC"/>
    <property type="match status" value="1"/>
</dbReference>
<name>A0A0M0K1A7_9EUKA</name>
<evidence type="ECO:0000256" key="7">
    <source>
        <dbReference type="ARBA" id="ARBA00023204"/>
    </source>
</evidence>
<dbReference type="SUPFAM" id="SSF47819">
    <property type="entry name" value="HRDC-like"/>
    <property type="match status" value="1"/>
</dbReference>
<dbReference type="GO" id="GO:0000723">
    <property type="term" value="P:telomere maintenance"/>
    <property type="evidence" value="ECO:0007669"/>
    <property type="project" value="InterPro"/>
</dbReference>
<dbReference type="SUPFAM" id="SSF48452">
    <property type="entry name" value="TPR-like"/>
    <property type="match status" value="2"/>
</dbReference>
<dbReference type="PANTHER" id="PTHR47642">
    <property type="entry name" value="ATP-DEPENDENT DNA HELICASE"/>
    <property type="match status" value="1"/>
</dbReference>
<feature type="region of interest" description="Disordered" evidence="10">
    <location>
        <begin position="39"/>
        <end position="89"/>
    </location>
</feature>
<comment type="caution">
    <text evidence="12">The sequence shown here is derived from an EMBL/GenBank/DDBJ whole genome shotgun (WGS) entry which is preliminary data.</text>
</comment>
<proteinExistence type="inferred from homology"/>
<evidence type="ECO:0000256" key="10">
    <source>
        <dbReference type="SAM" id="MobiDB-lite"/>
    </source>
</evidence>
<reference evidence="13" key="1">
    <citation type="journal article" date="2015" name="PLoS Genet.">
        <title>Genome Sequence and Transcriptome Analyses of Chrysochromulina tobin: Metabolic Tools for Enhanced Algal Fitness in the Prominent Order Prymnesiales (Haptophyceae).</title>
        <authorList>
            <person name="Hovde B.T."/>
            <person name="Deodato C.R."/>
            <person name="Hunsperger H.M."/>
            <person name="Ryken S.A."/>
            <person name="Yost W."/>
            <person name="Jha R.K."/>
            <person name="Patterson J."/>
            <person name="Monnat R.J. Jr."/>
            <person name="Barlow S.B."/>
            <person name="Starkenburg S.R."/>
            <person name="Cattolico R.A."/>
        </authorList>
    </citation>
    <scope>NUCLEOTIDE SEQUENCE</scope>
    <source>
        <strain evidence="13">CCMP291</strain>
    </source>
</reference>
<evidence type="ECO:0000256" key="6">
    <source>
        <dbReference type="ARBA" id="ARBA00023125"/>
    </source>
</evidence>
<dbReference type="EC" id="5.6.2.3" evidence="9"/>
<dbReference type="GO" id="GO:0005524">
    <property type="term" value="F:ATP binding"/>
    <property type="evidence" value="ECO:0007669"/>
    <property type="project" value="UniProtKB-KW"/>
</dbReference>
<keyword evidence="5 9" id="KW-0067">ATP-binding</keyword>